<reference evidence="9" key="1">
    <citation type="submission" date="2025-08" db="UniProtKB">
        <authorList>
            <consortium name="RefSeq"/>
        </authorList>
    </citation>
    <scope>IDENTIFICATION</scope>
    <source>
        <tissue evidence="9">Whole sample</tissue>
    </source>
</reference>
<dbReference type="InterPro" id="IPR051739">
    <property type="entry name" value="Rhomboid_IM_Serine_Proteases"/>
</dbReference>
<accession>A0A8B8CZH5</accession>
<feature type="transmembrane region" description="Helical" evidence="6">
    <location>
        <begin position="194"/>
        <end position="211"/>
    </location>
</feature>
<dbReference type="Gene3D" id="1.20.1540.10">
    <property type="entry name" value="Rhomboid-like"/>
    <property type="match status" value="1"/>
</dbReference>
<evidence type="ECO:0000313" key="9">
    <source>
        <dbReference type="RefSeq" id="XP_022320970.1"/>
    </source>
</evidence>
<name>A0A8B8CZH5_CRAVI</name>
<comment type="similarity">
    <text evidence="2">Belongs to the peptidase S54 family.</text>
</comment>
<dbReference type="InterPro" id="IPR035952">
    <property type="entry name" value="Rhomboid-like_sf"/>
</dbReference>
<dbReference type="KEGG" id="cvn:111123130"/>
<evidence type="ECO:0000256" key="2">
    <source>
        <dbReference type="ARBA" id="ARBA00009045"/>
    </source>
</evidence>
<evidence type="ECO:0000256" key="4">
    <source>
        <dbReference type="ARBA" id="ARBA00022989"/>
    </source>
</evidence>
<keyword evidence="5 6" id="KW-0472">Membrane</keyword>
<dbReference type="GO" id="GO:0004252">
    <property type="term" value="F:serine-type endopeptidase activity"/>
    <property type="evidence" value="ECO:0007669"/>
    <property type="project" value="InterPro"/>
</dbReference>
<dbReference type="GO" id="GO:0005509">
    <property type="term" value="F:calcium ion binding"/>
    <property type="evidence" value="ECO:0007669"/>
    <property type="project" value="InterPro"/>
</dbReference>
<keyword evidence="8" id="KW-1185">Reference proteome</keyword>
<dbReference type="OrthoDB" id="418595at2759"/>
<dbReference type="SUPFAM" id="SSF144091">
    <property type="entry name" value="Rhomboid-like"/>
    <property type="match status" value="1"/>
</dbReference>
<evidence type="ECO:0000256" key="5">
    <source>
        <dbReference type="ARBA" id="ARBA00023136"/>
    </source>
</evidence>
<evidence type="ECO:0000256" key="1">
    <source>
        <dbReference type="ARBA" id="ARBA00004141"/>
    </source>
</evidence>
<feature type="transmembrane region" description="Helical" evidence="6">
    <location>
        <begin position="231"/>
        <end position="248"/>
    </location>
</feature>
<dbReference type="PANTHER" id="PTHR45840:SF2">
    <property type="entry name" value="PROTEIN RHOMBOID-RELATED"/>
    <property type="match status" value="1"/>
</dbReference>
<dbReference type="Gene3D" id="1.10.238.10">
    <property type="entry name" value="EF-hand"/>
    <property type="match status" value="1"/>
</dbReference>
<comment type="subcellular location">
    <subcellularLocation>
        <location evidence="1">Membrane</location>
        <topology evidence="1">Multi-pass membrane protein</topology>
    </subcellularLocation>
</comment>
<evidence type="ECO:0000256" key="3">
    <source>
        <dbReference type="ARBA" id="ARBA00022692"/>
    </source>
</evidence>
<dbReference type="SUPFAM" id="SSF47473">
    <property type="entry name" value="EF-hand"/>
    <property type="match status" value="1"/>
</dbReference>
<dbReference type="InterPro" id="IPR011992">
    <property type="entry name" value="EF-hand-dom_pair"/>
</dbReference>
<feature type="transmembrane region" description="Helical" evidence="6">
    <location>
        <begin position="316"/>
        <end position="336"/>
    </location>
</feature>
<dbReference type="PROSITE" id="PS50222">
    <property type="entry name" value="EF_HAND_2"/>
    <property type="match status" value="1"/>
</dbReference>
<feature type="transmembrane region" description="Helical" evidence="6">
    <location>
        <begin position="386"/>
        <end position="408"/>
    </location>
</feature>
<feature type="domain" description="EF-hand" evidence="7">
    <location>
        <begin position="97"/>
        <end position="132"/>
    </location>
</feature>
<feature type="transmembrane region" description="Helical" evidence="6">
    <location>
        <begin position="279"/>
        <end position="304"/>
    </location>
</feature>
<organism evidence="8 9">
    <name type="scientific">Crassostrea virginica</name>
    <name type="common">Eastern oyster</name>
    <dbReference type="NCBI Taxonomy" id="6565"/>
    <lineage>
        <taxon>Eukaryota</taxon>
        <taxon>Metazoa</taxon>
        <taxon>Spiralia</taxon>
        <taxon>Lophotrochozoa</taxon>
        <taxon>Mollusca</taxon>
        <taxon>Bivalvia</taxon>
        <taxon>Autobranchia</taxon>
        <taxon>Pteriomorphia</taxon>
        <taxon>Ostreida</taxon>
        <taxon>Ostreoidea</taxon>
        <taxon>Ostreidae</taxon>
        <taxon>Crassostrea</taxon>
    </lineage>
</organism>
<gene>
    <name evidence="9" type="primary">LOC111123130</name>
</gene>
<sequence>MIAMTDQCENLQTCMPSVLLIKFSSQRGTFSLIFTCVSVCVWVDFDIYPNFITMSIKPSNQEMEDRFRPMFDKHGRQGVPLKDLREELEEEGLTESIAPERLDELLRRADQDGDKRIRLGEFVRMMTGDYVQEHERKKIGGILGAAIANIVPQSMREDFIAHYNCKPPPIFMIFISIAEIVVFIVYAEEQKSRGVATTATTGVPLYSPLLYKPDRRYEAWRFVTYMLLHQGYIHLISNLIFQLLLGLPLELVHKFWRVFLIYVLGVLAGSLAHSVTDHSVSLCGASGGCYALIGAHIASIITNWKEMNYKCCDGSIVRFLLSAPVRLTVFLVLSIGDTSVAVYRRFFEEGATKIGISAHIGGMLAGLLVGIPLLKNVNELTWEKRLGWVSLVIYLLFTAFCMFFNGLYTGYPETDWTSCCPA</sequence>
<evidence type="ECO:0000259" key="7">
    <source>
        <dbReference type="PROSITE" id="PS50222"/>
    </source>
</evidence>
<feature type="transmembrane region" description="Helical" evidence="6">
    <location>
        <begin position="170"/>
        <end position="187"/>
    </location>
</feature>
<dbReference type="InterPro" id="IPR002048">
    <property type="entry name" value="EF_hand_dom"/>
</dbReference>
<evidence type="ECO:0000313" key="8">
    <source>
        <dbReference type="Proteomes" id="UP000694844"/>
    </source>
</evidence>
<dbReference type="PANTHER" id="PTHR45840">
    <property type="entry name" value="RHOMBOID-RELATED PROTEIN"/>
    <property type="match status" value="1"/>
</dbReference>
<dbReference type="Proteomes" id="UP000694844">
    <property type="component" value="Chromosome 3"/>
</dbReference>
<feature type="transmembrane region" description="Helical" evidence="6">
    <location>
        <begin position="255"/>
        <end position="273"/>
    </location>
</feature>
<feature type="transmembrane region" description="Helical" evidence="6">
    <location>
        <begin position="356"/>
        <end position="374"/>
    </location>
</feature>
<keyword evidence="4 6" id="KW-1133">Transmembrane helix</keyword>
<dbReference type="GeneID" id="111123130"/>
<keyword evidence="3 6" id="KW-0812">Transmembrane</keyword>
<dbReference type="InterPro" id="IPR022764">
    <property type="entry name" value="Peptidase_S54_rhomboid_dom"/>
</dbReference>
<proteinExistence type="inferred from homology"/>
<dbReference type="AlphaFoldDB" id="A0A8B8CZH5"/>
<dbReference type="Pfam" id="PF01694">
    <property type="entry name" value="Rhomboid"/>
    <property type="match status" value="1"/>
</dbReference>
<dbReference type="GO" id="GO:0016020">
    <property type="term" value="C:membrane"/>
    <property type="evidence" value="ECO:0007669"/>
    <property type="project" value="UniProtKB-SubCell"/>
</dbReference>
<protein>
    <submittedName>
        <fullName evidence="9">Rhomboid-related protein 2-like isoform X1</fullName>
    </submittedName>
</protein>
<dbReference type="RefSeq" id="XP_022320970.1">
    <property type="nucleotide sequence ID" value="XM_022465262.1"/>
</dbReference>
<evidence type="ECO:0000256" key="6">
    <source>
        <dbReference type="SAM" id="Phobius"/>
    </source>
</evidence>